<dbReference type="EMBL" id="MU006236">
    <property type="protein sequence ID" value="KAF2821693.1"/>
    <property type="molecule type" value="Genomic_DNA"/>
</dbReference>
<dbReference type="AlphaFoldDB" id="A0A6A6ZLQ0"/>
<accession>A0A6A6ZLQ0</accession>
<feature type="compositionally biased region" description="Basic and acidic residues" evidence="1">
    <location>
        <begin position="63"/>
        <end position="114"/>
    </location>
</feature>
<name>A0A6A6ZLQ0_9PLEO</name>
<gene>
    <name evidence="2" type="ORF">CC86DRAFT_386083</name>
</gene>
<evidence type="ECO:0000313" key="3">
    <source>
        <dbReference type="Proteomes" id="UP000799424"/>
    </source>
</evidence>
<feature type="compositionally biased region" description="Basic and acidic residues" evidence="1">
    <location>
        <begin position="40"/>
        <end position="50"/>
    </location>
</feature>
<reference evidence="2" key="1">
    <citation type="journal article" date="2020" name="Stud. Mycol.">
        <title>101 Dothideomycetes genomes: a test case for predicting lifestyles and emergence of pathogens.</title>
        <authorList>
            <person name="Haridas S."/>
            <person name="Albert R."/>
            <person name="Binder M."/>
            <person name="Bloem J."/>
            <person name="Labutti K."/>
            <person name="Salamov A."/>
            <person name="Andreopoulos B."/>
            <person name="Baker S."/>
            <person name="Barry K."/>
            <person name="Bills G."/>
            <person name="Bluhm B."/>
            <person name="Cannon C."/>
            <person name="Castanera R."/>
            <person name="Culley D."/>
            <person name="Daum C."/>
            <person name="Ezra D."/>
            <person name="Gonzalez J."/>
            <person name="Henrissat B."/>
            <person name="Kuo A."/>
            <person name="Liang C."/>
            <person name="Lipzen A."/>
            <person name="Lutzoni F."/>
            <person name="Magnuson J."/>
            <person name="Mondo S."/>
            <person name="Nolan M."/>
            <person name="Ohm R."/>
            <person name="Pangilinan J."/>
            <person name="Park H.-J."/>
            <person name="Ramirez L."/>
            <person name="Alfaro M."/>
            <person name="Sun H."/>
            <person name="Tritt A."/>
            <person name="Yoshinaga Y."/>
            <person name="Zwiers L.-H."/>
            <person name="Turgeon B."/>
            <person name="Goodwin S."/>
            <person name="Spatafora J."/>
            <person name="Crous P."/>
            <person name="Grigoriev I."/>
        </authorList>
    </citation>
    <scope>NUCLEOTIDE SEQUENCE</scope>
    <source>
        <strain evidence="2">CBS 113818</strain>
    </source>
</reference>
<proteinExistence type="predicted"/>
<feature type="region of interest" description="Disordered" evidence="1">
    <location>
        <begin position="40"/>
        <end position="114"/>
    </location>
</feature>
<evidence type="ECO:0000313" key="2">
    <source>
        <dbReference type="EMBL" id="KAF2821693.1"/>
    </source>
</evidence>
<keyword evidence="3" id="KW-1185">Reference proteome</keyword>
<protein>
    <submittedName>
        <fullName evidence="2">Uncharacterized protein</fullName>
    </submittedName>
</protein>
<dbReference type="Proteomes" id="UP000799424">
    <property type="component" value="Unassembled WGS sequence"/>
</dbReference>
<sequence length="114" mass="13225">MAAPILHPLILRRLSALASSSTNDLLRTFRKILRAPTELRDETGLVKISDKGMSTSWKKNMHEKREAERKEASEKRKEEKEKEKQSQPTAKEKRSDKSQKRQEQRAKEKATHGM</sequence>
<evidence type="ECO:0000256" key="1">
    <source>
        <dbReference type="SAM" id="MobiDB-lite"/>
    </source>
</evidence>
<organism evidence="2 3">
    <name type="scientific">Ophiobolus disseminans</name>
    <dbReference type="NCBI Taxonomy" id="1469910"/>
    <lineage>
        <taxon>Eukaryota</taxon>
        <taxon>Fungi</taxon>
        <taxon>Dikarya</taxon>
        <taxon>Ascomycota</taxon>
        <taxon>Pezizomycotina</taxon>
        <taxon>Dothideomycetes</taxon>
        <taxon>Pleosporomycetidae</taxon>
        <taxon>Pleosporales</taxon>
        <taxon>Pleosporineae</taxon>
        <taxon>Phaeosphaeriaceae</taxon>
        <taxon>Ophiobolus</taxon>
    </lineage>
</organism>